<dbReference type="InterPro" id="IPR050595">
    <property type="entry name" value="Bact_response_regulator"/>
</dbReference>
<sequence>MPKLSILCVDDEVIILNSLLRQLQTAFGDSYVYETSENAEEALEILEELQEEEAGVIVIVSDWLMPGMKGDEFLIEVQKKFPNVVKILLTGQADEAAVERAKEQANLHRYLQKPWSEQELIACIQEGLKKI</sequence>
<dbReference type="EMBL" id="JBBLXS010000102">
    <property type="protein sequence ID" value="MEK0185211.1"/>
    <property type="molecule type" value="Genomic_DNA"/>
</dbReference>
<organism evidence="4 5">
    <name type="scientific">Microcoleus anatoxicus PTRS2</name>
    <dbReference type="NCBI Taxonomy" id="2705321"/>
    <lineage>
        <taxon>Bacteria</taxon>
        <taxon>Bacillati</taxon>
        <taxon>Cyanobacteriota</taxon>
        <taxon>Cyanophyceae</taxon>
        <taxon>Oscillatoriophycideae</taxon>
        <taxon>Oscillatoriales</taxon>
        <taxon>Microcoleaceae</taxon>
        <taxon>Microcoleus</taxon>
        <taxon>Microcoleus anatoxicus</taxon>
    </lineage>
</organism>
<dbReference type="PANTHER" id="PTHR44591:SF19">
    <property type="entry name" value="TWO-COMPONENT RESPONSE REGULATOR-RELATED"/>
    <property type="match status" value="1"/>
</dbReference>
<dbReference type="SMART" id="SM00448">
    <property type="entry name" value="REC"/>
    <property type="match status" value="1"/>
</dbReference>
<keyword evidence="1 2" id="KW-0597">Phosphoprotein</keyword>
<comment type="caution">
    <text evidence="4">The sequence shown here is derived from an EMBL/GenBank/DDBJ whole genome shotgun (WGS) entry which is preliminary data.</text>
</comment>
<gene>
    <name evidence="4" type="ORF">WMG39_10095</name>
</gene>
<dbReference type="Gene3D" id="3.40.50.2300">
    <property type="match status" value="1"/>
</dbReference>
<dbReference type="Proteomes" id="UP001384579">
    <property type="component" value="Unassembled WGS sequence"/>
</dbReference>
<feature type="modified residue" description="4-aspartylphosphate" evidence="2">
    <location>
        <position position="62"/>
    </location>
</feature>
<keyword evidence="5" id="KW-1185">Reference proteome</keyword>
<dbReference type="Pfam" id="PF00072">
    <property type="entry name" value="Response_reg"/>
    <property type="match status" value="1"/>
</dbReference>
<dbReference type="PROSITE" id="PS50110">
    <property type="entry name" value="RESPONSE_REGULATORY"/>
    <property type="match status" value="1"/>
</dbReference>
<dbReference type="SUPFAM" id="SSF52172">
    <property type="entry name" value="CheY-like"/>
    <property type="match status" value="1"/>
</dbReference>
<evidence type="ECO:0000313" key="5">
    <source>
        <dbReference type="Proteomes" id="UP001384579"/>
    </source>
</evidence>
<proteinExistence type="predicted"/>
<accession>A0ABU8YLS0</accession>
<dbReference type="PANTHER" id="PTHR44591">
    <property type="entry name" value="STRESS RESPONSE REGULATOR PROTEIN 1"/>
    <property type="match status" value="1"/>
</dbReference>
<name>A0ABU8YLS0_9CYAN</name>
<feature type="domain" description="Response regulatory" evidence="3">
    <location>
        <begin position="5"/>
        <end position="128"/>
    </location>
</feature>
<dbReference type="RefSeq" id="WP_340524057.1">
    <property type="nucleotide sequence ID" value="NZ_JBBLXS010000102.1"/>
</dbReference>
<evidence type="ECO:0000313" key="4">
    <source>
        <dbReference type="EMBL" id="MEK0185211.1"/>
    </source>
</evidence>
<dbReference type="InterPro" id="IPR011006">
    <property type="entry name" value="CheY-like_superfamily"/>
</dbReference>
<evidence type="ECO:0000256" key="1">
    <source>
        <dbReference type="ARBA" id="ARBA00022553"/>
    </source>
</evidence>
<evidence type="ECO:0000259" key="3">
    <source>
        <dbReference type="PROSITE" id="PS50110"/>
    </source>
</evidence>
<protein>
    <submittedName>
        <fullName evidence="4">Response regulator</fullName>
    </submittedName>
</protein>
<dbReference type="InterPro" id="IPR001789">
    <property type="entry name" value="Sig_transdc_resp-reg_receiver"/>
</dbReference>
<reference evidence="4 5" key="1">
    <citation type="journal article" date="2020" name="Harmful Algae">
        <title>Molecular and morphological characterization of a novel dihydroanatoxin-a producing Microcoleus species (cyanobacteria) from the Russian River, California, USA.</title>
        <authorList>
            <person name="Conklin K.Y."/>
            <person name="Stancheva R."/>
            <person name="Otten T.G."/>
            <person name="Fadness R."/>
            <person name="Boyer G.L."/>
            <person name="Read B."/>
            <person name="Zhang X."/>
            <person name="Sheath R.G."/>
        </authorList>
    </citation>
    <scope>NUCLEOTIDE SEQUENCE [LARGE SCALE GENOMIC DNA]</scope>
    <source>
        <strain evidence="4 5">PTRS2</strain>
    </source>
</reference>
<evidence type="ECO:0000256" key="2">
    <source>
        <dbReference type="PROSITE-ProRule" id="PRU00169"/>
    </source>
</evidence>